<protein>
    <submittedName>
        <fullName evidence="2">Uncharacterized protein</fullName>
    </submittedName>
</protein>
<dbReference type="InterPro" id="IPR036728">
    <property type="entry name" value="PBP_GOBP_sf"/>
</dbReference>
<keyword evidence="1" id="KW-0732">Signal</keyword>
<gene>
    <name evidence="2" type="ORF">FF38_11670</name>
</gene>
<reference evidence="2 3" key="1">
    <citation type="journal article" date="2015" name="Nat. Commun.">
        <title>Lucilia cuprina genome unlocks parasitic fly biology to underpin future interventions.</title>
        <authorList>
            <person name="Anstead C.A."/>
            <person name="Korhonen P.K."/>
            <person name="Young N.D."/>
            <person name="Hall R.S."/>
            <person name="Jex A.R."/>
            <person name="Murali S.C."/>
            <person name="Hughes D.S."/>
            <person name="Lee S.F."/>
            <person name="Perry T."/>
            <person name="Stroehlein A.J."/>
            <person name="Ansell B.R."/>
            <person name="Breugelmans B."/>
            <person name="Hofmann A."/>
            <person name="Qu J."/>
            <person name="Dugan S."/>
            <person name="Lee S.L."/>
            <person name="Chao H."/>
            <person name="Dinh H."/>
            <person name="Han Y."/>
            <person name="Doddapaneni H.V."/>
            <person name="Worley K.C."/>
            <person name="Muzny D.M."/>
            <person name="Ioannidis P."/>
            <person name="Waterhouse R.M."/>
            <person name="Zdobnov E.M."/>
            <person name="James P.J."/>
            <person name="Bagnall N.H."/>
            <person name="Kotze A.C."/>
            <person name="Gibbs R.A."/>
            <person name="Richards S."/>
            <person name="Batterham P."/>
            <person name="Gasser R.B."/>
        </authorList>
    </citation>
    <scope>NUCLEOTIDE SEQUENCE [LARGE SCALE GENOMIC DNA]</scope>
    <source>
        <strain evidence="2 3">LS</strain>
        <tissue evidence="2">Full body</tissue>
    </source>
</reference>
<dbReference type="GO" id="GO:0005549">
    <property type="term" value="F:odorant binding"/>
    <property type="evidence" value="ECO:0007669"/>
    <property type="project" value="InterPro"/>
</dbReference>
<evidence type="ECO:0000256" key="1">
    <source>
        <dbReference type="SAM" id="SignalP"/>
    </source>
</evidence>
<keyword evidence="3" id="KW-1185">Reference proteome</keyword>
<sequence>MVKIILLILSWTLMSIRAEKPSWLPENADNIPTKCYEENQLKPFFDKDLPYDQLVNNTKLHNVLLCQLKAFNIYSEETGLNVDRFPYAFGLNEINCVKSFVQDCVDTHKAVASAGEMILKVSHCTWDKISEYKKSVHVNTDDC</sequence>
<accession>A0A0L0CEM7</accession>
<feature type="signal peptide" evidence="1">
    <location>
        <begin position="1"/>
        <end position="18"/>
    </location>
</feature>
<dbReference type="SUPFAM" id="SSF47565">
    <property type="entry name" value="Insect pheromone/odorant-binding proteins"/>
    <property type="match status" value="1"/>
</dbReference>
<dbReference type="Pfam" id="PF01395">
    <property type="entry name" value="PBP_GOBP"/>
    <property type="match status" value="1"/>
</dbReference>
<proteinExistence type="predicted"/>
<dbReference type="AlphaFoldDB" id="A0A0L0CEM7"/>
<name>A0A0L0CEM7_LUCCU</name>
<evidence type="ECO:0000313" key="3">
    <source>
        <dbReference type="Proteomes" id="UP000037069"/>
    </source>
</evidence>
<dbReference type="Gene3D" id="1.10.238.20">
    <property type="entry name" value="Pheromone/general odorant binding protein domain"/>
    <property type="match status" value="1"/>
</dbReference>
<dbReference type="OrthoDB" id="7954178at2759"/>
<evidence type="ECO:0000313" key="2">
    <source>
        <dbReference type="EMBL" id="KNC30706.1"/>
    </source>
</evidence>
<dbReference type="EMBL" id="JRES01000501">
    <property type="protein sequence ID" value="KNC30706.1"/>
    <property type="molecule type" value="Genomic_DNA"/>
</dbReference>
<feature type="chain" id="PRO_5005536273" evidence="1">
    <location>
        <begin position="19"/>
        <end position="143"/>
    </location>
</feature>
<comment type="caution">
    <text evidence="2">The sequence shown here is derived from an EMBL/GenBank/DDBJ whole genome shotgun (WGS) entry which is preliminary data.</text>
</comment>
<organism evidence="2 3">
    <name type="scientific">Lucilia cuprina</name>
    <name type="common">Green bottle fly</name>
    <name type="synonym">Australian sheep blowfly</name>
    <dbReference type="NCBI Taxonomy" id="7375"/>
    <lineage>
        <taxon>Eukaryota</taxon>
        <taxon>Metazoa</taxon>
        <taxon>Ecdysozoa</taxon>
        <taxon>Arthropoda</taxon>
        <taxon>Hexapoda</taxon>
        <taxon>Insecta</taxon>
        <taxon>Pterygota</taxon>
        <taxon>Neoptera</taxon>
        <taxon>Endopterygota</taxon>
        <taxon>Diptera</taxon>
        <taxon>Brachycera</taxon>
        <taxon>Muscomorpha</taxon>
        <taxon>Oestroidea</taxon>
        <taxon>Calliphoridae</taxon>
        <taxon>Luciliinae</taxon>
        <taxon>Lucilia</taxon>
    </lineage>
</organism>
<dbReference type="InterPro" id="IPR006170">
    <property type="entry name" value="PBP/GOBP"/>
</dbReference>
<dbReference type="Proteomes" id="UP000037069">
    <property type="component" value="Unassembled WGS sequence"/>
</dbReference>